<dbReference type="InterPro" id="IPR008271">
    <property type="entry name" value="Ser/Thr_kinase_AS"/>
</dbReference>
<dbReference type="PANTHER" id="PTHR11102">
    <property type="entry name" value="SEL-1-LIKE PROTEIN"/>
    <property type="match status" value="1"/>
</dbReference>
<dbReference type="Gene3D" id="1.25.40.10">
    <property type="entry name" value="Tetratricopeptide repeat domain"/>
    <property type="match status" value="2"/>
</dbReference>
<dbReference type="Gene3D" id="1.10.510.10">
    <property type="entry name" value="Transferase(Phosphotransferase) domain 1"/>
    <property type="match status" value="1"/>
</dbReference>
<dbReference type="Pfam" id="PF08238">
    <property type="entry name" value="Sel1"/>
    <property type="match status" value="8"/>
</dbReference>
<proteinExistence type="inferred from homology"/>
<dbReference type="PROSITE" id="PS50011">
    <property type="entry name" value="PROTEIN_KINASE_DOM"/>
    <property type="match status" value="1"/>
</dbReference>
<dbReference type="EMBL" id="MLAK01001026">
    <property type="protein sequence ID" value="OHS99059.1"/>
    <property type="molecule type" value="Genomic_DNA"/>
</dbReference>
<dbReference type="RefSeq" id="XP_068352196.1">
    <property type="nucleotide sequence ID" value="XM_068494404.1"/>
</dbReference>
<dbReference type="OrthoDB" id="272077at2759"/>
<accession>A0A1J4JNE4</accession>
<organism evidence="3 4">
    <name type="scientific">Tritrichomonas foetus</name>
    <dbReference type="NCBI Taxonomy" id="1144522"/>
    <lineage>
        <taxon>Eukaryota</taxon>
        <taxon>Metamonada</taxon>
        <taxon>Parabasalia</taxon>
        <taxon>Tritrichomonadida</taxon>
        <taxon>Tritrichomonadidae</taxon>
        <taxon>Tritrichomonas</taxon>
    </lineage>
</organism>
<feature type="domain" description="Protein kinase" evidence="2">
    <location>
        <begin position="195"/>
        <end position="482"/>
    </location>
</feature>
<comment type="similarity">
    <text evidence="1">Belongs to the sel-1 family.</text>
</comment>
<reference evidence="3" key="1">
    <citation type="submission" date="2016-10" db="EMBL/GenBank/DDBJ databases">
        <authorList>
            <person name="Benchimol M."/>
            <person name="Almeida L.G."/>
            <person name="Vasconcelos A.T."/>
            <person name="Perreira-Neves A."/>
            <person name="Rosa I.A."/>
            <person name="Tasca T."/>
            <person name="Bogo M.R."/>
            <person name="de Souza W."/>
        </authorList>
    </citation>
    <scope>NUCLEOTIDE SEQUENCE [LARGE SCALE GENOMIC DNA]</scope>
    <source>
        <strain evidence="3">K</strain>
    </source>
</reference>
<dbReference type="GO" id="GO:0005524">
    <property type="term" value="F:ATP binding"/>
    <property type="evidence" value="ECO:0007669"/>
    <property type="project" value="InterPro"/>
</dbReference>
<dbReference type="InterPro" id="IPR006597">
    <property type="entry name" value="Sel1-like"/>
</dbReference>
<dbReference type="PANTHER" id="PTHR11102:SF147">
    <property type="entry name" value="SEL1L ADAPTOR SUBUNIT OF ERAD E3 UBIQUITIN LIGASE"/>
    <property type="match status" value="1"/>
</dbReference>
<dbReference type="GeneID" id="94829108"/>
<evidence type="ECO:0000313" key="3">
    <source>
        <dbReference type="EMBL" id="OHS99059.1"/>
    </source>
</evidence>
<dbReference type="Proteomes" id="UP000179807">
    <property type="component" value="Unassembled WGS sequence"/>
</dbReference>
<dbReference type="InterPro" id="IPR011990">
    <property type="entry name" value="TPR-like_helical_dom_sf"/>
</dbReference>
<dbReference type="SMART" id="SM00220">
    <property type="entry name" value="S_TKc"/>
    <property type="match status" value="1"/>
</dbReference>
<dbReference type="InterPro" id="IPR011009">
    <property type="entry name" value="Kinase-like_dom_sf"/>
</dbReference>
<evidence type="ECO:0000256" key="1">
    <source>
        <dbReference type="ARBA" id="ARBA00038101"/>
    </source>
</evidence>
<dbReference type="InterPro" id="IPR050767">
    <property type="entry name" value="Sel1_AlgK"/>
</dbReference>
<dbReference type="AlphaFoldDB" id="A0A1J4JNE4"/>
<dbReference type="PROSITE" id="PS00108">
    <property type="entry name" value="PROTEIN_KINASE_ST"/>
    <property type="match status" value="1"/>
</dbReference>
<gene>
    <name evidence="3" type="ORF">TRFO_08627</name>
</gene>
<dbReference type="InterPro" id="IPR000719">
    <property type="entry name" value="Prot_kinase_dom"/>
</dbReference>
<comment type="caution">
    <text evidence="3">The sequence shown here is derived from an EMBL/GenBank/DDBJ whole genome shotgun (WGS) entry which is preliminary data.</text>
</comment>
<dbReference type="GO" id="GO:0005789">
    <property type="term" value="C:endoplasmic reticulum membrane"/>
    <property type="evidence" value="ECO:0007669"/>
    <property type="project" value="TreeGrafter"/>
</dbReference>
<dbReference type="SUPFAM" id="SSF81901">
    <property type="entry name" value="HCP-like"/>
    <property type="match status" value="3"/>
</dbReference>
<dbReference type="SMART" id="SM00671">
    <property type="entry name" value="SEL1"/>
    <property type="match status" value="10"/>
</dbReference>
<name>A0A1J4JNE4_9EUKA</name>
<dbReference type="SUPFAM" id="SSF56112">
    <property type="entry name" value="Protein kinase-like (PK-like)"/>
    <property type="match status" value="1"/>
</dbReference>
<sequence length="1015" mass="118593">MLPNNEFPSQKIPYEFQDIYDYTKINDVFLIKLYDSFDYIYCYSLKSFNFDIISKSPFITVFYYPDNPTLNRYIIICEEEKCIIIELIEDDSDQCINLFITELKQKIDIPFCNQQDGNLDMKKDRLRQCTQSIKEKYSEILINSYFILLTYEPMVAFIVKRFDYPTDRFKNPSFFKAFENLHYNETYREFNQKNFIILCNLVESSDTIVSLAIHKPTLYLVVFKSYATMDLQRVNEGVFNSQFQHPFFVKCYGYINASRFIFIFEYMSNGTLVEVQPSMTGTQKSICILKLLFGINYLQMIEYIHMDLKPTNILVDHNFEIFIGDFGLAHTISNSNFPKNIGSAIYFSPVFHEKIEHLYILGDMYSFGKILYYLCTGKDELLIEQENSQSCKLPSNYKQFEELHTACLKYYEVTKNLTSAYQCILYIFEKKCFFPETNILSVYDYFESTLDKLPKEQGIVAHLFGILYKKGEIVPKDLHKTVKYYEIAASKNFAPAQFELGAMYHFGNGVSVNHEKGLQLMKVAADNNNPFAALSTAELILFGDMKTVKNYCKLSSGQSKATEYLILSRLYYRNRDKKAHYISKALQYLQKSADMSYPPAIHTLGVLYSKGEYVLKDKNKAVNYFKQAAELNYSESFYELGMIYCEPDLNFPPNLELAIGYLKKGAELGNAQSQHQLGSWYWNQLQYKEAKKYFKLAADQNYPHSVYYLGLVYEIYEKKTDMALYFYKTAYSLFSPEAALHLGYLYSTGTYVNPNLNEAKSYIGNLIANSKKFIQARKIYLYIAYYRMGLMSTDIDDAKRMFSLALRANLPPAFHCLGLIYLFYENGEGKAIEYLQKAAEQKYLIAKFVLATILEKKKLEVSFQYYKLIADYKYEKPIEINQNTSIESIDDTISQRVIIFFSMMKLFFYYQSTNNTNEFVELFSKIVYYKYLTSKMFMDLAGEEIDSFNYFLMNKESPDGITFINEAVKLISAIYEKFLTVLFTPPYDILFCRSSIAKESSENINDEFYRALNSE</sequence>
<dbReference type="Pfam" id="PF00069">
    <property type="entry name" value="Pkinase"/>
    <property type="match status" value="1"/>
</dbReference>
<dbReference type="GO" id="GO:0004672">
    <property type="term" value="F:protein kinase activity"/>
    <property type="evidence" value="ECO:0007669"/>
    <property type="project" value="InterPro"/>
</dbReference>
<evidence type="ECO:0000259" key="2">
    <source>
        <dbReference type="PROSITE" id="PS50011"/>
    </source>
</evidence>
<keyword evidence="4" id="KW-1185">Reference proteome</keyword>
<dbReference type="VEuPathDB" id="TrichDB:TRFO_08627"/>
<evidence type="ECO:0000313" key="4">
    <source>
        <dbReference type="Proteomes" id="UP000179807"/>
    </source>
</evidence>
<protein>
    <recommendedName>
        <fullName evidence="2">Protein kinase domain-containing protein</fullName>
    </recommendedName>
</protein>
<dbReference type="GO" id="GO:0036503">
    <property type="term" value="P:ERAD pathway"/>
    <property type="evidence" value="ECO:0007669"/>
    <property type="project" value="TreeGrafter"/>
</dbReference>